<dbReference type="OrthoDB" id="9795928at2"/>
<keyword evidence="7 10" id="KW-0472">Membrane</keyword>
<keyword evidence="9 10" id="KW-0998">Cell outer membrane</keyword>
<dbReference type="InterPro" id="IPR012910">
    <property type="entry name" value="Plug_dom"/>
</dbReference>
<evidence type="ECO:0000256" key="3">
    <source>
        <dbReference type="ARBA" id="ARBA00022452"/>
    </source>
</evidence>
<accession>A0A5C6RQD0</accession>
<evidence type="ECO:0000256" key="4">
    <source>
        <dbReference type="ARBA" id="ARBA00022692"/>
    </source>
</evidence>
<keyword evidence="2 10" id="KW-0813">Transport</keyword>
<dbReference type="Pfam" id="PF00593">
    <property type="entry name" value="TonB_dep_Rec_b-barrel"/>
    <property type="match status" value="1"/>
</dbReference>
<reference evidence="14 15" key="1">
    <citation type="submission" date="2019-08" db="EMBL/GenBank/DDBJ databases">
        <title>Genome of Phaeodactylibacter luteus.</title>
        <authorList>
            <person name="Bowman J.P."/>
        </authorList>
    </citation>
    <scope>NUCLEOTIDE SEQUENCE [LARGE SCALE GENOMIC DNA]</scope>
    <source>
        <strain evidence="14 15">KCTC 42180</strain>
    </source>
</reference>
<dbReference type="InterPro" id="IPR008969">
    <property type="entry name" value="CarboxyPept-like_regulatory"/>
</dbReference>
<dbReference type="Proteomes" id="UP000321580">
    <property type="component" value="Unassembled WGS sequence"/>
</dbReference>
<dbReference type="InterPro" id="IPR000531">
    <property type="entry name" value="Beta-barrel_TonB"/>
</dbReference>
<evidence type="ECO:0000256" key="1">
    <source>
        <dbReference type="ARBA" id="ARBA00004571"/>
    </source>
</evidence>
<dbReference type="InterPro" id="IPR039426">
    <property type="entry name" value="TonB-dep_rcpt-like"/>
</dbReference>
<sequence length="802" mass="89477">MNQGGIYQRLSGKCFLIISLLLLALAGRSQVSGRVLDEEGLPLPAANLQLFPDSTVAATGFDGGFQLQLKRKGDYRLRITYLGYSPEIRLFRYTGEEISLGEVSLSPLQELLETVVVTEEHAKQEGALATEHFTGEVIAENLQGTFAQSIDKLPGLSAISVGTGIAKPVIRGLSSNRIIVNHQGVKQEGHQWGADHGLEIDQFSVERVEIIKGPASLQYGSDGLGGVINILPGRIPAAGTFGGSVTTLHRTNNAHWGGSAQLGGNWKGWFFGGQYSYQNFGDYRVPATFFDYNSFRLPILNERLKNTAGREQNYSFTAGLNRQWGVTRLTLTHYGLEAGLFAGAVGIPRSYALTDDGNLRDIDIPKQEVAHTKASLHQDLVLPTGHININLAYQRNLRQEFSFPEFHSIPSSQIDPGNTLGLQFLLQTLSADLHYEVEPEDGWRQVYGGSVQWQFNQRSGFEFLLPDFRTFRSGLFGLAERELDNGLLLNAGLRLDYARNETDFYRQWIWDSNERITDSLVAQPTSPAFFNWSASVGGAYELWQGAGTAKVNLGKSFRVPYPAETVSNGIHHGTFRHEVGTPGLDSEHGYQLDASFSWKRPRFSGAVAGYFNFFDNYIYLGPTFPARFSPLPEAGQIFQYRQDDAIYTGFELQYEWEPLRGLTLSQTADFVRSYNISTGLALPFTPQPALQTSLRYTLRGKGRWASSYIEVGHQYTFAAEGISRIDRSERATPAYQLWDAGIGFKIRWYGKEPLQLTLQLQNVLDTFYLNHLSRYRLINVPEQGRNLNISLRVPFGGRLPNA</sequence>
<gene>
    <name evidence="14" type="ORF">FRY97_07015</name>
</gene>
<dbReference type="GO" id="GO:0015344">
    <property type="term" value="F:siderophore uptake transmembrane transporter activity"/>
    <property type="evidence" value="ECO:0007669"/>
    <property type="project" value="TreeGrafter"/>
</dbReference>
<organism evidence="14 15">
    <name type="scientific">Phaeodactylibacter luteus</name>
    <dbReference type="NCBI Taxonomy" id="1564516"/>
    <lineage>
        <taxon>Bacteria</taxon>
        <taxon>Pseudomonadati</taxon>
        <taxon>Bacteroidota</taxon>
        <taxon>Saprospiria</taxon>
        <taxon>Saprospirales</taxon>
        <taxon>Haliscomenobacteraceae</taxon>
        <taxon>Phaeodactylibacter</taxon>
    </lineage>
</organism>
<keyword evidence="15" id="KW-1185">Reference proteome</keyword>
<evidence type="ECO:0000256" key="6">
    <source>
        <dbReference type="ARBA" id="ARBA00023077"/>
    </source>
</evidence>
<comment type="subcellular location">
    <subcellularLocation>
        <location evidence="1 10">Cell outer membrane</location>
        <topology evidence="1 10">Multi-pass membrane protein</topology>
    </subcellularLocation>
</comment>
<dbReference type="AlphaFoldDB" id="A0A5C6RQD0"/>
<evidence type="ECO:0000256" key="5">
    <source>
        <dbReference type="ARBA" id="ARBA00022729"/>
    </source>
</evidence>
<evidence type="ECO:0000259" key="12">
    <source>
        <dbReference type="Pfam" id="PF00593"/>
    </source>
</evidence>
<dbReference type="Gene3D" id="2.170.130.10">
    <property type="entry name" value="TonB-dependent receptor, plug domain"/>
    <property type="match status" value="1"/>
</dbReference>
<evidence type="ECO:0000256" key="9">
    <source>
        <dbReference type="ARBA" id="ARBA00023237"/>
    </source>
</evidence>
<comment type="similarity">
    <text evidence="10 11">Belongs to the TonB-dependent receptor family.</text>
</comment>
<dbReference type="SUPFAM" id="SSF49464">
    <property type="entry name" value="Carboxypeptidase regulatory domain-like"/>
    <property type="match status" value="1"/>
</dbReference>
<proteinExistence type="inferred from homology"/>
<dbReference type="RefSeq" id="WP_147166738.1">
    <property type="nucleotide sequence ID" value="NZ_VOOR01000011.1"/>
</dbReference>
<keyword evidence="4 10" id="KW-0812">Transmembrane</keyword>
<evidence type="ECO:0000313" key="14">
    <source>
        <dbReference type="EMBL" id="TXB64443.1"/>
    </source>
</evidence>
<evidence type="ECO:0000256" key="7">
    <source>
        <dbReference type="ARBA" id="ARBA00023136"/>
    </source>
</evidence>
<dbReference type="GO" id="GO:0044718">
    <property type="term" value="P:siderophore transmembrane transport"/>
    <property type="evidence" value="ECO:0007669"/>
    <property type="project" value="TreeGrafter"/>
</dbReference>
<feature type="domain" description="TonB-dependent receptor plug" evidence="13">
    <location>
        <begin position="124"/>
        <end position="227"/>
    </location>
</feature>
<name>A0A5C6RQD0_9BACT</name>
<keyword evidence="3 10" id="KW-1134">Transmembrane beta strand</keyword>
<dbReference type="SUPFAM" id="SSF56935">
    <property type="entry name" value="Porins"/>
    <property type="match status" value="1"/>
</dbReference>
<evidence type="ECO:0000259" key="13">
    <source>
        <dbReference type="Pfam" id="PF07715"/>
    </source>
</evidence>
<comment type="caution">
    <text evidence="14">The sequence shown here is derived from an EMBL/GenBank/DDBJ whole genome shotgun (WGS) entry which is preliminary data.</text>
</comment>
<evidence type="ECO:0000256" key="8">
    <source>
        <dbReference type="ARBA" id="ARBA00023170"/>
    </source>
</evidence>
<dbReference type="Pfam" id="PF13715">
    <property type="entry name" value="CarbopepD_reg_2"/>
    <property type="match status" value="1"/>
</dbReference>
<dbReference type="Pfam" id="PF07715">
    <property type="entry name" value="Plug"/>
    <property type="match status" value="1"/>
</dbReference>
<evidence type="ECO:0000256" key="10">
    <source>
        <dbReference type="PROSITE-ProRule" id="PRU01360"/>
    </source>
</evidence>
<evidence type="ECO:0000256" key="11">
    <source>
        <dbReference type="RuleBase" id="RU003357"/>
    </source>
</evidence>
<evidence type="ECO:0000313" key="15">
    <source>
        <dbReference type="Proteomes" id="UP000321580"/>
    </source>
</evidence>
<dbReference type="EMBL" id="VOOR01000011">
    <property type="protein sequence ID" value="TXB64443.1"/>
    <property type="molecule type" value="Genomic_DNA"/>
</dbReference>
<feature type="domain" description="TonB-dependent receptor-like beta-barrel" evidence="12">
    <location>
        <begin position="382"/>
        <end position="763"/>
    </location>
</feature>
<dbReference type="PANTHER" id="PTHR30069">
    <property type="entry name" value="TONB-DEPENDENT OUTER MEMBRANE RECEPTOR"/>
    <property type="match status" value="1"/>
</dbReference>
<dbReference type="Gene3D" id="2.40.170.20">
    <property type="entry name" value="TonB-dependent receptor, beta-barrel domain"/>
    <property type="match status" value="1"/>
</dbReference>
<dbReference type="InterPro" id="IPR036942">
    <property type="entry name" value="Beta-barrel_TonB_sf"/>
</dbReference>
<dbReference type="InterPro" id="IPR037066">
    <property type="entry name" value="Plug_dom_sf"/>
</dbReference>
<keyword evidence="5" id="KW-0732">Signal</keyword>
<keyword evidence="8 14" id="KW-0675">Receptor</keyword>
<keyword evidence="6 11" id="KW-0798">TonB box</keyword>
<protein>
    <submittedName>
        <fullName evidence="14">TonB-dependent receptor</fullName>
    </submittedName>
</protein>
<dbReference type="PROSITE" id="PS52016">
    <property type="entry name" value="TONB_DEPENDENT_REC_3"/>
    <property type="match status" value="1"/>
</dbReference>
<dbReference type="GO" id="GO:0009279">
    <property type="term" value="C:cell outer membrane"/>
    <property type="evidence" value="ECO:0007669"/>
    <property type="project" value="UniProtKB-SubCell"/>
</dbReference>
<dbReference type="Gene3D" id="2.60.40.1120">
    <property type="entry name" value="Carboxypeptidase-like, regulatory domain"/>
    <property type="match status" value="1"/>
</dbReference>
<evidence type="ECO:0000256" key="2">
    <source>
        <dbReference type="ARBA" id="ARBA00022448"/>
    </source>
</evidence>
<dbReference type="PANTHER" id="PTHR30069:SF29">
    <property type="entry name" value="HEMOGLOBIN AND HEMOGLOBIN-HAPTOGLOBIN-BINDING PROTEIN 1-RELATED"/>
    <property type="match status" value="1"/>
</dbReference>